<comment type="caution">
    <text evidence="4">The sequence shown here is derived from an EMBL/GenBank/DDBJ whole genome shotgun (WGS) entry which is preliminary data.</text>
</comment>
<dbReference type="EMBL" id="JAKELL010000113">
    <property type="protein sequence ID" value="KAH8981633.1"/>
    <property type="molecule type" value="Genomic_DNA"/>
</dbReference>
<evidence type="ECO:0000313" key="5">
    <source>
        <dbReference type="Proteomes" id="UP001201163"/>
    </source>
</evidence>
<keyword evidence="1" id="KW-0479">Metal-binding</keyword>
<feature type="region of interest" description="Disordered" evidence="2">
    <location>
        <begin position="47"/>
        <end position="76"/>
    </location>
</feature>
<dbReference type="InterPro" id="IPR041078">
    <property type="entry name" value="Plavaka"/>
</dbReference>
<keyword evidence="5" id="KW-1185">Reference proteome</keyword>
<accession>A0AAD4Q3P0</accession>
<proteinExistence type="predicted"/>
<protein>
    <recommendedName>
        <fullName evidence="3">C2H2-type domain-containing protein</fullName>
    </recommendedName>
</protein>
<feature type="domain" description="C2H2-type" evidence="3">
    <location>
        <begin position="6"/>
        <end position="35"/>
    </location>
</feature>
<gene>
    <name evidence="4" type="ORF">EDB92DRAFT_176878</name>
</gene>
<feature type="compositionally biased region" description="Basic and acidic residues" evidence="2">
    <location>
        <begin position="63"/>
        <end position="76"/>
    </location>
</feature>
<evidence type="ECO:0000256" key="2">
    <source>
        <dbReference type="SAM" id="MobiDB-lite"/>
    </source>
</evidence>
<evidence type="ECO:0000259" key="3">
    <source>
        <dbReference type="PROSITE" id="PS50157"/>
    </source>
</evidence>
<keyword evidence="1" id="KW-0863">Zinc-finger</keyword>
<dbReference type="Pfam" id="PF18759">
    <property type="entry name" value="Plavaka"/>
    <property type="match status" value="1"/>
</dbReference>
<feature type="region of interest" description="Disordered" evidence="2">
    <location>
        <begin position="117"/>
        <end position="152"/>
    </location>
</feature>
<dbReference type="AlphaFoldDB" id="A0AAD4Q3P0"/>
<dbReference type="InterPro" id="IPR013087">
    <property type="entry name" value="Znf_C2H2_type"/>
</dbReference>
<dbReference type="Proteomes" id="UP001201163">
    <property type="component" value="Unassembled WGS sequence"/>
</dbReference>
<organism evidence="4 5">
    <name type="scientific">Lactarius akahatsu</name>
    <dbReference type="NCBI Taxonomy" id="416441"/>
    <lineage>
        <taxon>Eukaryota</taxon>
        <taxon>Fungi</taxon>
        <taxon>Dikarya</taxon>
        <taxon>Basidiomycota</taxon>
        <taxon>Agaricomycotina</taxon>
        <taxon>Agaricomycetes</taxon>
        <taxon>Russulales</taxon>
        <taxon>Russulaceae</taxon>
        <taxon>Lactarius</taxon>
    </lineage>
</organism>
<dbReference type="GO" id="GO:0008270">
    <property type="term" value="F:zinc ion binding"/>
    <property type="evidence" value="ECO:0007669"/>
    <property type="project" value="UniProtKB-KW"/>
</dbReference>
<dbReference type="PROSITE" id="PS50157">
    <property type="entry name" value="ZINC_FINGER_C2H2_2"/>
    <property type="match status" value="1"/>
</dbReference>
<sequence length="677" mass="76988">MMTETGRCYACGRFFARENNLTRHLRNNCEAALRRSQAQWKRGVHNLAKLDRPSRGNQSRIQGEPHSHGHSSHIEPIDLPQHTATAVVPEGVDAMDTSDPLPEKRIRRPTWKIRESMRDDLPEGPGALTSPAVAAANNTGPLSTDSGPASPPPNPPHILTKICTTANRFALVREYQQHPSAIPDSQISWDSLIPDHINALPRKHRKVSDIIYPYPNISSFLYNYTWKRMGGIVSASSRASMTKTLRDERFKTCDLEGVNFLGIEKKITDDIQSPWGGNGWRRTNIIIEVPTGKKPTMASRRAETNMRARMRRHDQVDPDADPYPRHKLPIHDVRTRSLLHTMVEAVQEDLPSREIHWHGYEERWQPPYPGFPSERVWGDLYTSDAFLSAERDLLGSQVDPSRRCVIIAYMFWSDSTHLAQFGQAKAWPIYAYIGNQTKYTRCKPSVRSVRVVGYIPPLPDSFAEGLKACGVSPTAPLLTHCRRELFHSVWRLILDPDFLNAYEHGVSLTCSDGVLRQVYPRIFTYSADYPEKVLIATIRDMGGCPCPRCTIKKEDFYALGTTEARDNIYRKGYTLQSEPGVERLLKGDSLVPTLNTFSHSLKDFNFDIFLTLVVDVLHEFELGVWKALLTHLIRILHSLGARQIQEFNSRNRAVWSLDNPSFYSQCRGVKEARCPRF</sequence>
<evidence type="ECO:0000313" key="4">
    <source>
        <dbReference type="EMBL" id="KAH8981633.1"/>
    </source>
</evidence>
<evidence type="ECO:0000256" key="1">
    <source>
        <dbReference type="PROSITE-ProRule" id="PRU00042"/>
    </source>
</evidence>
<name>A0AAD4Q3P0_9AGAM</name>
<reference evidence="4" key="1">
    <citation type="submission" date="2022-01" db="EMBL/GenBank/DDBJ databases">
        <title>Comparative genomics reveals a dynamic genome evolution in the ectomycorrhizal milk-cap (Lactarius) mushrooms.</title>
        <authorList>
            <consortium name="DOE Joint Genome Institute"/>
            <person name="Lebreton A."/>
            <person name="Tang N."/>
            <person name="Kuo A."/>
            <person name="LaButti K."/>
            <person name="Drula E."/>
            <person name="Barry K."/>
            <person name="Clum A."/>
            <person name="Lipzen A."/>
            <person name="Mousain D."/>
            <person name="Ng V."/>
            <person name="Wang R."/>
            <person name="Wang X."/>
            <person name="Dai Y."/>
            <person name="Henrissat B."/>
            <person name="Grigoriev I.V."/>
            <person name="Guerin-Laguette A."/>
            <person name="Yu F."/>
            <person name="Martin F.M."/>
        </authorList>
    </citation>
    <scope>NUCLEOTIDE SEQUENCE</scope>
    <source>
        <strain evidence="4">QP</strain>
    </source>
</reference>
<keyword evidence="1" id="KW-0862">Zinc</keyword>
<feature type="compositionally biased region" description="Polar residues" evidence="2">
    <location>
        <begin position="136"/>
        <end position="147"/>
    </location>
</feature>